<dbReference type="Gene3D" id="3.40.50.2300">
    <property type="match status" value="1"/>
</dbReference>
<sequence length="228" mass="25363">MRVLVVEDDPDLLRIVRAIFEGEGFLTDAAETGDDGYYGAEQAIHDLIVLDVMLPGMSGVEIVKRLRARSILTPVILLTAKDAVEDRVAGLDAGADDYVTKPFAVSELLARSRAVLRRRGTIDQEGELTCGAIRLVPADRTAFCGEAPLNLTTKEYELLEYFLCNTGRILTREQIYDRVWGFESGASNTAVEVYVYHLRKKLAAQEADAYLRTVRGIGYMFKEDSHVQ</sequence>
<accession>A0ABW0W3J8</accession>
<dbReference type="Proteomes" id="UP001596047">
    <property type="component" value="Unassembled WGS sequence"/>
</dbReference>
<evidence type="ECO:0000313" key="10">
    <source>
        <dbReference type="EMBL" id="MFC5651624.1"/>
    </source>
</evidence>
<dbReference type="PANTHER" id="PTHR48111">
    <property type="entry name" value="REGULATOR OF RPOS"/>
    <property type="match status" value="1"/>
</dbReference>
<dbReference type="InterPro" id="IPR016032">
    <property type="entry name" value="Sig_transdc_resp-reg_C-effctor"/>
</dbReference>
<name>A0ABW0W3J8_9BACL</name>
<feature type="modified residue" description="4-aspartylphosphate" evidence="6">
    <location>
        <position position="51"/>
    </location>
</feature>
<keyword evidence="5" id="KW-0804">Transcription</keyword>
<dbReference type="InterPro" id="IPR001867">
    <property type="entry name" value="OmpR/PhoB-type_DNA-bd"/>
</dbReference>
<feature type="domain" description="OmpR/PhoB-type" evidence="9">
    <location>
        <begin position="125"/>
        <end position="223"/>
    </location>
</feature>
<dbReference type="Pfam" id="PF00072">
    <property type="entry name" value="Response_reg"/>
    <property type="match status" value="1"/>
</dbReference>
<keyword evidence="11" id="KW-1185">Reference proteome</keyword>
<dbReference type="Pfam" id="PF00486">
    <property type="entry name" value="Trans_reg_C"/>
    <property type="match status" value="1"/>
</dbReference>
<dbReference type="InterPro" id="IPR001789">
    <property type="entry name" value="Sig_transdc_resp-reg_receiver"/>
</dbReference>
<organism evidence="10 11">
    <name type="scientific">Paenibacillus solisilvae</name>
    <dbReference type="NCBI Taxonomy" id="2486751"/>
    <lineage>
        <taxon>Bacteria</taxon>
        <taxon>Bacillati</taxon>
        <taxon>Bacillota</taxon>
        <taxon>Bacilli</taxon>
        <taxon>Bacillales</taxon>
        <taxon>Paenibacillaceae</taxon>
        <taxon>Paenibacillus</taxon>
    </lineage>
</organism>
<evidence type="ECO:0000256" key="1">
    <source>
        <dbReference type="ARBA" id="ARBA00022553"/>
    </source>
</evidence>
<evidence type="ECO:0000259" key="8">
    <source>
        <dbReference type="PROSITE" id="PS50110"/>
    </source>
</evidence>
<evidence type="ECO:0000256" key="2">
    <source>
        <dbReference type="ARBA" id="ARBA00023012"/>
    </source>
</evidence>
<dbReference type="InterPro" id="IPR039420">
    <property type="entry name" value="WalR-like"/>
</dbReference>
<feature type="DNA-binding region" description="OmpR/PhoB-type" evidence="7">
    <location>
        <begin position="125"/>
        <end position="223"/>
    </location>
</feature>
<keyword evidence="4 7" id="KW-0238">DNA-binding</keyword>
<dbReference type="SMART" id="SM00448">
    <property type="entry name" value="REC"/>
    <property type="match status" value="1"/>
</dbReference>
<dbReference type="PANTHER" id="PTHR48111:SF22">
    <property type="entry name" value="REGULATOR OF RPOS"/>
    <property type="match status" value="1"/>
</dbReference>
<comment type="caution">
    <text evidence="10">The sequence shown here is derived from an EMBL/GenBank/DDBJ whole genome shotgun (WGS) entry which is preliminary data.</text>
</comment>
<dbReference type="SUPFAM" id="SSF46894">
    <property type="entry name" value="C-terminal effector domain of the bipartite response regulators"/>
    <property type="match status" value="1"/>
</dbReference>
<feature type="domain" description="Response regulatory" evidence="8">
    <location>
        <begin position="2"/>
        <end position="116"/>
    </location>
</feature>
<evidence type="ECO:0000256" key="7">
    <source>
        <dbReference type="PROSITE-ProRule" id="PRU01091"/>
    </source>
</evidence>
<keyword evidence="2" id="KW-0902">Two-component regulatory system</keyword>
<dbReference type="EMBL" id="JBHSOW010000080">
    <property type="protein sequence ID" value="MFC5651624.1"/>
    <property type="molecule type" value="Genomic_DNA"/>
</dbReference>
<proteinExistence type="predicted"/>
<dbReference type="SUPFAM" id="SSF52172">
    <property type="entry name" value="CheY-like"/>
    <property type="match status" value="1"/>
</dbReference>
<dbReference type="Gene3D" id="6.10.250.690">
    <property type="match status" value="1"/>
</dbReference>
<dbReference type="PROSITE" id="PS51755">
    <property type="entry name" value="OMPR_PHOB"/>
    <property type="match status" value="1"/>
</dbReference>
<dbReference type="InterPro" id="IPR011006">
    <property type="entry name" value="CheY-like_superfamily"/>
</dbReference>
<evidence type="ECO:0000256" key="5">
    <source>
        <dbReference type="ARBA" id="ARBA00023163"/>
    </source>
</evidence>
<reference evidence="11" key="1">
    <citation type="journal article" date="2019" name="Int. J. Syst. Evol. Microbiol.">
        <title>The Global Catalogue of Microorganisms (GCM) 10K type strain sequencing project: providing services to taxonomists for standard genome sequencing and annotation.</title>
        <authorList>
            <consortium name="The Broad Institute Genomics Platform"/>
            <consortium name="The Broad Institute Genome Sequencing Center for Infectious Disease"/>
            <person name="Wu L."/>
            <person name="Ma J."/>
        </authorList>
    </citation>
    <scope>NUCLEOTIDE SEQUENCE [LARGE SCALE GENOMIC DNA]</scope>
    <source>
        <strain evidence="11">CGMCC 1.3240</strain>
    </source>
</reference>
<dbReference type="PROSITE" id="PS50110">
    <property type="entry name" value="RESPONSE_REGULATORY"/>
    <property type="match status" value="1"/>
</dbReference>
<evidence type="ECO:0000256" key="6">
    <source>
        <dbReference type="PROSITE-ProRule" id="PRU00169"/>
    </source>
</evidence>
<dbReference type="SMART" id="SM00862">
    <property type="entry name" value="Trans_reg_C"/>
    <property type="match status" value="1"/>
</dbReference>
<dbReference type="InterPro" id="IPR036388">
    <property type="entry name" value="WH-like_DNA-bd_sf"/>
</dbReference>
<protein>
    <submittedName>
        <fullName evidence="10">Response regulator transcription factor</fullName>
    </submittedName>
</protein>
<dbReference type="RefSeq" id="WP_379190259.1">
    <property type="nucleotide sequence ID" value="NZ_JBHSOW010000080.1"/>
</dbReference>
<gene>
    <name evidence="10" type="ORF">ACFPYJ_21400</name>
</gene>
<dbReference type="Gene3D" id="1.10.10.10">
    <property type="entry name" value="Winged helix-like DNA-binding domain superfamily/Winged helix DNA-binding domain"/>
    <property type="match status" value="1"/>
</dbReference>
<keyword evidence="3" id="KW-0805">Transcription regulation</keyword>
<evidence type="ECO:0000256" key="4">
    <source>
        <dbReference type="ARBA" id="ARBA00023125"/>
    </source>
</evidence>
<evidence type="ECO:0000256" key="3">
    <source>
        <dbReference type="ARBA" id="ARBA00023015"/>
    </source>
</evidence>
<keyword evidence="1 6" id="KW-0597">Phosphoprotein</keyword>
<evidence type="ECO:0000259" key="9">
    <source>
        <dbReference type="PROSITE" id="PS51755"/>
    </source>
</evidence>
<evidence type="ECO:0000313" key="11">
    <source>
        <dbReference type="Proteomes" id="UP001596047"/>
    </source>
</evidence>
<dbReference type="CDD" id="cd00383">
    <property type="entry name" value="trans_reg_C"/>
    <property type="match status" value="1"/>
</dbReference>